<dbReference type="KEGG" id="bcv:Bcav_3963"/>
<dbReference type="Pfam" id="PF01638">
    <property type="entry name" value="HxlR"/>
    <property type="match status" value="1"/>
</dbReference>
<name>C5C564_BEUC1</name>
<dbReference type="HOGENOM" id="CLU_111585_2_4_11"/>
<reference evidence="6 7" key="1">
    <citation type="journal article" date="2009" name="Stand. Genomic Sci.">
        <title>Complete genome sequence of Beutenbergia cavernae type strain (HKI 0122).</title>
        <authorList>
            <person name="Land M."/>
            <person name="Pukall R."/>
            <person name="Abt B."/>
            <person name="Goker M."/>
            <person name="Rohde M."/>
            <person name="Glavina Del Rio T."/>
            <person name="Tice H."/>
            <person name="Copeland A."/>
            <person name="Cheng J.F."/>
            <person name="Lucas S."/>
            <person name="Chen F."/>
            <person name="Nolan M."/>
            <person name="Bruce D."/>
            <person name="Goodwin L."/>
            <person name="Pitluck S."/>
            <person name="Ivanova N."/>
            <person name="Mavromatis K."/>
            <person name="Ovchinnikova G."/>
            <person name="Pati A."/>
            <person name="Chen A."/>
            <person name="Palaniappan K."/>
            <person name="Hauser L."/>
            <person name="Chang Y.J."/>
            <person name="Jefferies C.C."/>
            <person name="Saunders E."/>
            <person name="Brettin T."/>
            <person name="Detter J.C."/>
            <person name="Han C."/>
            <person name="Chain P."/>
            <person name="Bristow J."/>
            <person name="Eisen J.A."/>
            <person name="Markowitz V."/>
            <person name="Hugenholtz P."/>
            <person name="Kyrpides N.C."/>
            <person name="Klenk H.P."/>
            <person name="Lapidus A."/>
        </authorList>
    </citation>
    <scope>NUCLEOTIDE SEQUENCE [LARGE SCALE GENOMIC DNA]</scope>
    <source>
        <strain evidence="7">ATCC BAA-8 / DSM 12333 / NBRC 16432</strain>
    </source>
</reference>
<dbReference type="Gene3D" id="1.10.10.10">
    <property type="entry name" value="Winged helix-like DNA-binding domain superfamily/Winged helix DNA-binding domain"/>
    <property type="match status" value="1"/>
</dbReference>
<evidence type="ECO:0000256" key="3">
    <source>
        <dbReference type="ARBA" id="ARBA00023163"/>
    </source>
</evidence>
<dbReference type="PANTHER" id="PTHR33204:SF18">
    <property type="entry name" value="TRANSCRIPTIONAL REGULATORY PROTEIN"/>
    <property type="match status" value="1"/>
</dbReference>
<dbReference type="InterPro" id="IPR002577">
    <property type="entry name" value="HTH_HxlR"/>
</dbReference>
<evidence type="ECO:0000256" key="1">
    <source>
        <dbReference type="ARBA" id="ARBA00023015"/>
    </source>
</evidence>
<protein>
    <submittedName>
        <fullName evidence="6">Transcriptional regulator, HxlR family</fullName>
    </submittedName>
</protein>
<feature type="region of interest" description="Disordered" evidence="4">
    <location>
        <begin position="108"/>
        <end position="127"/>
    </location>
</feature>
<dbReference type="STRING" id="471853.Bcav_3963"/>
<dbReference type="RefSeq" id="WP_015884441.1">
    <property type="nucleotide sequence ID" value="NC_012669.1"/>
</dbReference>
<dbReference type="PANTHER" id="PTHR33204">
    <property type="entry name" value="TRANSCRIPTIONAL REGULATOR, MARR FAMILY"/>
    <property type="match status" value="1"/>
</dbReference>
<dbReference type="SUPFAM" id="SSF46785">
    <property type="entry name" value="Winged helix' DNA-binding domain"/>
    <property type="match status" value="1"/>
</dbReference>
<keyword evidence="7" id="KW-1185">Reference proteome</keyword>
<evidence type="ECO:0000313" key="7">
    <source>
        <dbReference type="Proteomes" id="UP000007962"/>
    </source>
</evidence>
<keyword evidence="1" id="KW-0805">Transcription regulation</keyword>
<dbReference type="EMBL" id="CP001618">
    <property type="protein sequence ID" value="ACQ82204.1"/>
    <property type="molecule type" value="Genomic_DNA"/>
</dbReference>
<gene>
    <name evidence="6" type="ordered locus">Bcav_3963</name>
</gene>
<dbReference type="Proteomes" id="UP000007962">
    <property type="component" value="Chromosome"/>
</dbReference>
<organism evidence="6 7">
    <name type="scientific">Beutenbergia cavernae (strain ATCC BAA-8 / DSM 12333 / CCUG 43141 / JCM 11478 / NBRC 16432 / NCIMB 13614 / HKI 0122)</name>
    <dbReference type="NCBI Taxonomy" id="471853"/>
    <lineage>
        <taxon>Bacteria</taxon>
        <taxon>Bacillati</taxon>
        <taxon>Actinomycetota</taxon>
        <taxon>Actinomycetes</taxon>
        <taxon>Micrococcales</taxon>
        <taxon>Beutenbergiaceae</taxon>
        <taxon>Beutenbergia</taxon>
    </lineage>
</organism>
<sequence length="127" mass="13590">MNKDGCEVFVSDCHVRAAVELINHTWDPVVVSALRMGPTRRSVLLGRISGASDKVLTESLRRLTSHGLVTRASSESRRDTALYELTALGASFASGPLAHLAEWAAEHQVELSSRQPPAGGGRTSEPA</sequence>
<feature type="domain" description="HTH hxlR-type" evidence="5">
    <location>
        <begin position="13"/>
        <end position="112"/>
    </location>
</feature>
<keyword evidence="2" id="KW-0238">DNA-binding</keyword>
<dbReference type="GO" id="GO:0003677">
    <property type="term" value="F:DNA binding"/>
    <property type="evidence" value="ECO:0007669"/>
    <property type="project" value="UniProtKB-KW"/>
</dbReference>
<dbReference type="InterPro" id="IPR036390">
    <property type="entry name" value="WH_DNA-bd_sf"/>
</dbReference>
<keyword evidence="3" id="KW-0804">Transcription</keyword>
<evidence type="ECO:0000259" key="5">
    <source>
        <dbReference type="PROSITE" id="PS51118"/>
    </source>
</evidence>
<feature type="compositionally biased region" description="Gly residues" evidence="4">
    <location>
        <begin position="118"/>
        <end position="127"/>
    </location>
</feature>
<dbReference type="PROSITE" id="PS51118">
    <property type="entry name" value="HTH_HXLR"/>
    <property type="match status" value="1"/>
</dbReference>
<dbReference type="eggNOG" id="COG1733">
    <property type="taxonomic scope" value="Bacteria"/>
</dbReference>
<evidence type="ECO:0000313" key="6">
    <source>
        <dbReference type="EMBL" id="ACQ82204.1"/>
    </source>
</evidence>
<dbReference type="OrthoDB" id="370168at2"/>
<dbReference type="AlphaFoldDB" id="C5C564"/>
<evidence type="ECO:0000256" key="4">
    <source>
        <dbReference type="SAM" id="MobiDB-lite"/>
    </source>
</evidence>
<evidence type="ECO:0000256" key="2">
    <source>
        <dbReference type="ARBA" id="ARBA00023125"/>
    </source>
</evidence>
<accession>C5C564</accession>
<dbReference type="InterPro" id="IPR036388">
    <property type="entry name" value="WH-like_DNA-bd_sf"/>
</dbReference>
<proteinExistence type="predicted"/>